<keyword evidence="2" id="KW-0288">FMN</keyword>
<reference evidence="6 7" key="1">
    <citation type="journal article" date="2018" name="J. Biol. Chem.">
        <title>Discovery of the actinoplanic acid pathway in Streptomyces rapamycinicus reveals a genetically conserved synergism with rapamycin.</title>
        <authorList>
            <person name="Mrak P."/>
            <person name="Krastel P."/>
            <person name="Pivk Lukancic P."/>
            <person name="Tao J."/>
            <person name="Pistorius D."/>
            <person name="Moore C.M."/>
        </authorList>
    </citation>
    <scope>NUCLEOTIDE SEQUENCE [LARGE SCALE GENOMIC DNA]</scope>
    <source>
        <strain evidence="6 7">NRRL 5491</strain>
    </source>
</reference>
<dbReference type="HOGENOM" id="CLU_027853_7_1_11"/>
<feature type="domain" description="Luciferase-like" evidence="5">
    <location>
        <begin position="8"/>
        <end position="207"/>
    </location>
</feature>
<dbReference type="InterPro" id="IPR036661">
    <property type="entry name" value="Luciferase-like_sf"/>
</dbReference>
<keyword evidence="1" id="KW-0285">Flavoprotein</keyword>
<dbReference type="EMBL" id="QYCY01000004">
    <property type="protein sequence ID" value="RLV71942.1"/>
    <property type="molecule type" value="Genomic_DNA"/>
</dbReference>
<dbReference type="GO" id="GO:0008726">
    <property type="term" value="F:alkanesulfonate monooxygenase activity"/>
    <property type="evidence" value="ECO:0007669"/>
    <property type="project" value="TreeGrafter"/>
</dbReference>
<dbReference type="KEGG" id="src:M271_49295"/>
<dbReference type="InterPro" id="IPR050172">
    <property type="entry name" value="SsuD_RutA_monooxygenase"/>
</dbReference>
<evidence type="ECO:0000256" key="3">
    <source>
        <dbReference type="ARBA" id="ARBA00023002"/>
    </source>
</evidence>
<accession>A0A0A0NUD4</accession>
<proteinExistence type="predicted"/>
<evidence type="ECO:0000256" key="2">
    <source>
        <dbReference type="ARBA" id="ARBA00022643"/>
    </source>
</evidence>
<dbReference type="PANTHER" id="PTHR42847">
    <property type="entry name" value="ALKANESULFONATE MONOOXYGENASE"/>
    <property type="match status" value="1"/>
</dbReference>
<dbReference type="Proteomes" id="UP000281594">
    <property type="component" value="Unassembled WGS sequence"/>
</dbReference>
<dbReference type="SUPFAM" id="SSF51679">
    <property type="entry name" value="Bacterial luciferase-like"/>
    <property type="match status" value="1"/>
</dbReference>
<evidence type="ECO:0000313" key="6">
    <source>
        <dbReference type="EMBL" id="RLV71942.1"/>
    </source>
</evidence>
<comment type="caution">
    <text evidence="6">The sequence shown here is derived from an EMBL/GenBank/DDBJ whole genome shotgun (WGS) entry which is preliminary data.</text>
</comment>
<dbReference type="InterPro" id="IPR011251">
    <property type="entry name" value="Luciferase-like_dom"/>
</dbReference>
<dbReference type="AlphaFoldDB" id="A0A0A0NUD4"/>
<dbReference type="GO" id="GO:0046306">
    <property type="term" value="P:alkanesulfonate catabolic process"/>
    <property type="evidence" value="ECO:0007669"/>
    <property type="project" value="TreeGrafter"/>
</dbReference>
<evidence type="ECO:0000256" key="4">
    <source>
        <dbReference type="ARBA" id="ARBA00023033"/>
    </source>
</evidence>
<evidence type="ECO:0000259" key="5">
    <source>
        <dbReference type="Pfam" id="PF00296"/>
    </source>
</evidence>
<dbReference type="STRING" id="1343740.M271_49295"/>
<organism evidence="6 7">
    <name type="scientific">Streptomyces rapamycinicus (strain ATCC 29253 / DSM 41530 / NRRL 5491 / AYB-994)</name>
    <name type="common">Streptomyces hygroscopicus (strain ATCC 29253)</name>
    <dbReference type="NCBI Taxonomy" id="1343740"/>
    <lineage>
        <taxon>Bacteria</taxon>
        <taxon>Bacillati</taxon>
        <taxon>Actinomycetota</taxon>
        <taxon>Actinomycetes</taxon>
        <taxon>Kitasatosporales</taxon>
        <taxon>Streptomycetaceae</taxon>
        <taxon>Streptomyces</taxon>
        <taxon>Streptomyces violaceusniger group</taxon>
    </lineage>
</organism>
<evidence type="ECO:0000313" key="7">
    <source>
        <dbReference type="Proteomes" id="UP000281594"/>
    </source>
</evidence>
<keyword evidence="4" id="KW-0503">Monooxygenase</keyword>
<dbReference type="Pfam" id="PF00296">
    <property type="entry name" value="Bac_luciferase"/>
    <property type="match status" value="1"/>
</dbReference>
<dbReference type="RefSeq" id="WP_020874700.1">
    <property type="nucleotide sequence ID" value="NC_022785.1"/>
</dbReference>
<evidence type="ECO:0000256" key="1">
    <source>
        <dbReference type="ARBA" id="ARBA00022630"/>
    </source>
</evidence>
<dbReference type="eggNOG" id="COG2141">
    <property type="taxonomic scope" value="Bacteria"/>
</dbReference>
<protein>
    <recommendedName>
        <fullName evidence="5">Luciferase-like domain-containing protein</fullName>
    </recommendedName>
</protein>
<dbReference type="Gene3D" id="3.20.20.30">
    <property type="entry name" value="Luciferase-like domain"/>
    <property type="match status" value="1"/>
</dbReference>
<keyword evidence="3" id="KW-0560">Oxidoreductase</keyword>
<sequence>MKFTIEYPVAAPGYDKALASAEGMARLSRAADALGFDAIAFTEHPAPSYKWLRTGGHESLDLVAALSFCAAHTERIRLMTYLLVVPYHHPLIAAKALTTLDLLSDGRLAVVVGTGYLRSEFLALGLAMEDRNEIFDEALEMMKGAWTQLPYAFKGKHFEARGVASVPQPRQMGGPPIVIGGNSALSRRRAARHQGWSPLMSTPEVSRTTRTPSLATVAQLAAQVREVRERAVEEQGEGTELFIQVQSPQCKYMRDPGSVEEHRDHLGELEAAGIDSFVLQPSGESVEAVVAGMEQYADHFLS</sequence>
<dbReference type="InterPro" id="IPR019921">
    <property type="entry name" value="Lucif-like_OxRdtase_Rv2161c"/>
</dbReference>
<dbReference type="NCBIfam" id="TIGR03619">
    <property type="entry name" value="F420_Rv2161c"/>
    <property type="match status" value="1"/>
</dbReference>
<gene>
    <name evidence="6" type="ORF">D3C57_145485</name>
</gene>
<dbReference type="PANTHER" id="PTHR42847:SF4">
    <property type="entry name" value="ALKANESULFONATE MONOOXYGENASE-RELATED"/>
    <property type="match status" value="1"/>
</dbReference>
<name>A0A0A0NUD4_STRRN</name>